<organism evidence="6 7">
    <name type="scientific">Alicyclobacillus hesperidum</name>
    <dbReference type="NCBI Taxonomy" id="89784"/>
    <lineage>
        <taxon>Bacteria</taxon>
        <taxon>Bacillati</taxon>
        <taxon>Bacillota</taxon>
        <taxon>Bacilli</taxon>
        <taxon>Bacillales</taxon>
        <taxon>Alicyclobacillaceae</taxon>
        <taxon>Alicyclobacillus</taxon>
    </lineage>
</organism>
<keyword evidence="3 6" id="KW-0347">Helicase</keyword>
<evidence type="ECO:0000256" key="2">
    <source>
        <dbReference type="ARBA" id="ARBA00022801"/>
    </source>
</evidence>
<dbReference type="GO" id="GO:0043138">
    <property type="term" value="F:3'-5' DNA helicase activity"/>
    <property type="evidence" value="ECO:0007669"/>
    <property type="project" value="TreeGrafter"/>
</dbReference>
<reference evidence="7" key="1">
    <citation type="submission" date="2016-10" db="EMBL/GenBank/DDBJ databases">
        <authorList>
            <person name="Varghese N."/>
        </authorList>
    </citation>
    <scope>NUCLEOTIDE SEQUENCE [LARGE SCALE GENOMIC DNA]</scope>
    <source>
        <strain evidence="7">DSM 12489</strain>
    </source>
</reference>
<dbReference type="InterPro" id="IPR014017">
    <property type="entry name" value="DNA_helicase_UvrD-like_C"/>
</dbReference>
<dbReference type="AlphaFoldDB" id="A0A1H2Y7D4"/>
<keyword evidence="7" id="KW-1185">Reference proteome</keyword>
<keyword evidence="1" id="KW-0547">Nucleotide-binding</keyword>
<dbReference type="EMBL" id="FNOJ01000029">
    <property type="protein sequence ID" value="SDX00971.1"/>
    <property type="molecule type" value="Genomic_DNA"/>
</dbReference>
<keyword evidence="4" id="KW-0067">ATP-binding</keyword>
<dbReference type="RefSeq" id="WP_244885231.1">
    <property type="nucleotide sequence ID" value="NZ_FNOJ01000029.1"/>
</dbReference>
<dbReference type="Pfam" id="PF13361">
    <property type="entry name" value="UvrD_C"/>
    <property type="match status" value="1"/>
</dbReference>
<dbReference type="Proteomes" id="UP000182589">
    <property type="component" value="Unassembled WGS sequence"/>
</dbReference>
<evidence type="ECO:0000256" key="3">
    <source>
        <dbReference type="ARBA" id="ARBA00022806"/>
    </source>
</evidence>
<evidence type="ECO:0000256" key="1">
    <source>
        <dbReference type="ARBA" id="ARBA00022741"/>
    </source>
</evidence>
<protein>
    <submittedName>
        <fullName evidence="6">UvrD-like helicase C-terminal domain-containing protein</fullName>
    </submittedName>
</protein>
<dbReference type="PANTHER" id="PTHR11070:SF2">
    <property type="entry name" value="ATP-DEPENDENT DNA HELICASE SRS2"/>
    <property type="match status" value="1"/>
</dbReference>
<dbReference type="GO" id="GO:0016787">
    <property type="term" value="F:hydrolase activity"/>
    <property type="evidence" value="ECO:0007669"/>
    <property type="project" value="UniProtKB-KW"/>
</dbReference>
<gene>
    <name evidence="6" type="ORF">SAMN04489725_12921</name>
</gene>
<dbReference type="InterPro" id="IPR000212">
    <property type="entry name" value="DNA_helicase_UvrD/REP"/>
</dbReference>
<accession>A0A1H2Y7D4</accession>
<feature type="domain" description="UvrD-like helicase C-terminal" evidence="5">
    <location>
        <begin position="19"/>
        <end position="74"/>
    </location>
</feature>
<evidence type="ECO:0000259" key="5">
    <source>
        <dbReference type="Pfam" id="PF13361"/>
    </source>
</evidence>
<dbReference type="GO" id="GO:0003677">
    <property type="term" value="F:DNA binding"/>
    <property type="evidence" value="ECO:0007669"/>
    <property type="project" value="InterPro"/>
</dbReference>
<dbReference type="GO" id="GO:0005524">
    <property type="term" value="F:ATP binding"/>
    <property type="evidence" value="ECO:0007669"/>
    <property type="project" value="UniProtKB-KW"/>
</dbReference>
<evidence type="ECO:0000313" key="7">
    <source>
        <dbReference type="Proteomes" id="UP000182589"/>
    </source>
</evidence>
<dbReference type="Gene3D" id="3.40.50.300">
    <property type="entry name" value="P-loop containing nucleotide triphosphate hydrolases"/>
    <property type="match status" value="1"/>
</dbReference>
<dbReference type="PANTHER" id="PTHR11070">
    <property type="entry name" value="UVRD / RECB / PCRA DNA HELICASE FAMILY MEMBER"/>
    <property type="match status" value="1"/>
</dbReference>
<keyword evidence="2" id="KW-0378">Hydrolase</keyword>
<dbReference type="SUPFAM" id="SSF52540">
    <property type="entry name" value="P-loop containing nucleoside triphosphate hydrolases"/>
    <property type="match status" value="1"/>
</dbReference>
<name>A0A1H2Y7D4_9BACL</name>
<evidence type="ECO:0000313" key="6">
    <source>
        <dbReference type="EMBL" id="SDX00971.1"/>
    </source>
</evidence>
<dbReference type="InterPro" id="IPR027417">
    <property type="entry name" value="P-loop_NTPase"/>
</dbReference>
<dbReference type="STRING" id="89784.SAMN04489725_12921"/>
<dbReference type="GO" id="GO:0000725">
    <property type="term" value="P:recombinational repair"/>
    <property type="evidence" value="ECO:0007669"/>
    <property type="project" value="TreeGrafter"/>
</dbReference>
<evidence type="ECO:0000256" key="4">
    <source>
        <dbReference type="ARBA" id="ARBA00022840"/>
    </source>
</evidence>
<sequence length="94" mass="10826">MYLTIHHVQFILVAQAPIIHKAKDLEWTTVFVAGLAEGLLPHKKSLKGEELREETRLCYVAITRARENLYLLSAKWYGDKERELSRFITALQGS</sequence>
<proteinExistence type="predicted"/>